<gene>
    <name evidence="3" type="ORF">AB1Y20_009815</name>
</gene>
<dbReference type="InterPro" id="IPR057670">
    <property type="entry name" value="SH3_retrovirus"/>
</dbReference>
<accession>A0AB34K359</accession>
<evidence type="ECO:0000256" key="1">
    <source>
        <dbReference type="SAM" id="MobiDB-lite"/>
    </source>
</evidence>
<feature type="region of interest" description="Disordered" evidence="1">
    <location>
        <begin position="210"/>
        <end position="231"/>
    </location>
</feature>
<name>A0AB34K359_PRYPA</name>
<feature type="compositionally biased region" description="Basic and acidic residues" evidence="1">
    <location>
        <begin position="118"/>
        <end position="158"/>
    </location>
</feature>
<feature type="region of interest" description="Disordered" evidence="1">
    <location>
        <begin position="118"/>
        <end position="171"/>
    </location>
</feature>
<evidence type="ECO:0000313" key="4">
    <source>
        <dbReference type="Proteomes" id="UP001515480"/>
    </source>
</evidence>
<protein>
    <recommendedName>
        <fullName evidence="2">Retroviral polymerase SH3-like domain-containing protein</fullName>
    </recommendedName>
</protein>
<reference evidence="3 4" key="1">
    <citation type="journal article" date="2024" name="Science">
        <title>Giant polyketide synthase enzymes in the biosynthesis of giant marine polyether toxins.</title>
        <authorList>
            <person name="Fallon T.R."/>
            <person name="Shende V.V."/>
            <person name="Wierzbicki I.H."/>
            <person name="Pendleton A.L."/>
            <person name="Watervoot N.F."/>
            <person name="Auber R.P."/>
            <person name="Gonzalez D.J."/>
            <person name="Wisecaver J.H."/>
            <person name="Moore B.S."/>
        </authorList>
    </citation>
    <scope>NUCLEOTIDE SEQUENCE [LARGE SCALE GENOMIC DNA]</scope>
    <source>
        <strain evidence="3 4">12B1</strain>
    </source>
</reference>
<dbReference type="Pfam" id="PF25597">
    <property type="entry name" value="SH3_retrovirus"/>
    <property type="match status" value="1"/>
</dbReference>
<feature type="domain" description="Retroviral polymerase SH3-like" evidence="2">
    <location>
        <begin position="37"/>
        <end position="98"/>
    </location>
</feature>
<dbReference type="EMBL" id="JBGBPQ010000002">
    <property type="protein sequence ID" value="KAL1528470.1"/>
    <property type="molecule type" value="Genomic_DNA"/>
</dbReference>
<comment type="caution">
    <text evidence="3">The sequence shown here is derived from an EMBL/GenBank/DDBJ whole genome shotgun (WGS) entry which is preliminary data.</text>
</comment>
<keyword evidence="4" id="KW-1185">Reference proteome</keyword>
<dbReference type="Proteomes" id="UP001515480">
    <property type="component" value="Unassembled WGS sequence"/>
</dbReference>
<dbReference type="AlphaFoldDB" id="A0AB34K359"/>
<evidence type="ECO:0000313" key="3">
    <source>
        <dbReference type="EMBL" id="KAL1528470.1"/>
    </source>
</evidence>
<sequence length="464" mass="53581">MMLHNILPSSVLAGNMTPYESLHGHKPDISKIRVWGCLVWYVLEDRDRDSKIAPRAVPAVHLGRDHQRKGYHIYVPSLNRVTTGYHLTFQEKKFISFENRKVRVPGDTEPVHVEMPQYREERDEEVEAQRDERPRELRDGMEYDAELPTRAEATEKGKNPPRITRNPNPVMHASPDCDLAKCAYQNANREYDVNALIHKHETEFLMATDDTEDSVTPAAPSRLMSDVPTPSSYTEAISGRYASRWRDAMNEEIKSLQEHGTWELVERSKVPSRRKPTKSKWVYRVKLNRDGLKLCLQHFDVKSAFTQSDIDHEIYVDPPKGFEVLGVYVDDIILAHKNENDLKWFIDGFTGPDGFKSNHLGKLSWFLVLFVQNMLTDLNVEIKKPTVIFIDNQAAIKIAENLGVTARNKHFEDSIHFFRHQVDHRRVIPVHISTKLQKADGFTKLLDNSAFKLWKSNVVKFDTC</sequence>
<dbReference type="CDD" id="cd09272">
    <property type="entry name" value="RNase_HI_RT_Ty1"/>
    <property type="match status" value="1"/>
</dbReference>
<organism evidence="3 4">
    <name type="scientific">Prymnesium parvum</name>
    <name type="common">Toxic golden alga</name>
    <dbReference type="NCBI Taxonomy" id="97485"/>
    <lineage>
        <taxon>Eukaryota</taxon>
        <taxon>Haptista</taxon>
        <taxon>Haptophyta</taxon>
        <taxon>Prymnesiophyceae</taxon>
        <taxon>Prymnesiales</taxon>
        <taxon>Prymnesiaceae</taxon>
        <taxon>Prymnesium</taxon>
    </lineage>
</organism>
<proteinExistence type="predicted"/>
<evidence type="ECO:0000259" key="2">
    <source>
        <dbReference type="Pfam" id="PF25597"/>
    </source>
</evidence>